<evidence type="ECO:0000313" key="2">
    <source>
        <dbReference type="Proteomes" id="UP001187192"/>
    </source>
</evidence>
<dbReference type="EMBL" id="BTGU01000063">
    <property type="protein sequence ID" value="GMN56451.1"/>
    <property type="molecule type" value="Genomic_DNA"/>
</dbReference>
<organism evidence="1 2">
    <name type="scientific">Ficus carica</name>
    <name type="common">Common fig</name>
    <dbReference type="NCBI Taxonomy" id="3494"/>
    <lineage>
        <taxon>Eukaryota</taxon>
        <taxon>Viridiplantae</taxon>
        <taxon>Streptophyta</taxon>
        <taxon>Embryophyta</taxon>
        <taxon>Tracheophyta</taxon>
        <taxon>Spermatophyta</taxon>
        <taxon>Magnoliopsida</taxon>
        <taxon>eudicotyledons</taxon>
        <taxon>Gunneridae</taxon>
        <taxon>Pentapetalae</taxon>
        <taxon>rosids</taxon>
        <taxon>fabids</taxon>
        <taxon>Rosales</taxon>
        <taxon>Moraceae</taxon>
        <taxon>Ficeae</taxon>
        <taxon>Ficus</taxon>
    </lineage>
</organism>
<comment type="caution">
    <text evidence="1">The sequence shown here is derived from an EMBL/GenBank/DDBJ whole genome shotgun (WGS) entry which is preliminary data.</text>
</comment>
<accession>A0AA88B1F9</accession>
<proteinExistence type="predicted"/>
<gene>
    <name evidence="1" type="ORF">TIFTF001_025569</name>
</gene>
<dbReference type="AlphaFoldDB" id="A0AA88B1F9"/>
<sequence length="154" mass="17435">MGEFPMVMRVWGGRWARREARGVAIREPLSQLPYPAQATQCQNHDLYYHRLEHKLANAVTQVATSDLQPRPAGNPNVHRSPCAIVSPFLHREPILPLLLLRATSIVRVLSVKPPPHCSLFCSKKGKRPPFGKLVGDEIFKLELVDFSKINYNFS</sequence>
<dbReference type="Proteomes" id="UP001187192">
    <property type="component" value="Unassembled WGS sequence"/>
</dbReference>
<keyword evidence="2" id="KW-1185">Reference proteome</keyword>
<name>A0AA88B1F9_FICCA</name>
<evidence type="ECO:0000313" key="1">
    <source>
        <dbReference type="EMBL" id="GMN56451.1"/>
    </source>
</evidence>
<protein>
    <submittedName>
        <fullName evidence="1">Uncharacterized protein</fullName>
    </submittedName>
</protein>
<reference evidence="1" key="1">
    <citation type="submission" date="2023-07" db="EMBL/GenBank/DDBJ databases">
        <title>draft genome sequence of fig (Ficus carica).</title>
        <authorList>
            <person name="Takahashi T."/>
            <person name="Nishimura K."/>
        </authorList>
    </citation>
    <scope>NUCLEOTIDE SEQUENCE</scope>
</reference>